<name>A0ABW7YLI4_9ACTN</name>
<evidence type="ECO:0000256" key="1">
    <source>
        <dbReference type="ARBA" id="ARBA00000448"/>
    </source>
</evidence>
<dbReference type="NCBIfam" id="TIGR03356">
    <property type="entry name" value="BGL"/>
    <property type="match status" value="1"/>
</dbReference>
<dbReference type="GO" id="GO:0008422">
    <property type="term" value="F:beta-glucosidase activity"/>
    <property type="evidence" value="ECO:0007669"/>
    <property type="project" value="UniProtKB-EC"/>
</dbReference>
<dbReference type="SUPFAM" id="SSF51445">
    <property type="entry name" value="(Trans)glycosidases"/>
    <property type="match status" value="1"/>
</dbReference>
<evidence type="ECO:0000256" key="4">
    <source>
        <dbReference type="ARBA" id="ARBA00022801"/>
    </source>
</evidence>
<keyword evidence="12" id="KW-1185">Reference proteome</keyword>
<dbReference type="PROSITE" id="PS00653">
    <property type="entry name" value="GLYCOSYL_HYDROL_F1_2"/>
    <property type="match status" value="1"/>
</dbReference>
<keyword evidence="5" id="KW-0136">Cellulose degradation</keyword>
<dbReference type="EC" id="3.2.1.21" evidence="3 10"/>
<sequence length="442" mass="48700">MSTFLWGAATSSYQIEGAFADDGRGPSIWDTFSRMPGRVRNGENGDVACDHYHRYLDDVQLMAGLGLQAYRFSIAWPRIVPERGVVNQAGLDFYRRLVDALLERDITPWPTLYHWDLPQYLEDAGGWPNRDTAYRFAEYADIVHSALGDRVGDWTTLNEPWCSALLGYANGEHAPGRKEPAEAVKAAHHLLLGHGLAVPLLSGNIGITLNMSHVTPATTAPADVDAARRIDGIQNRLFIDPVLLGAYPEDVRADLAHLSDFGHVKDGDLAVISRRIGMLGVNYYSPALIAAGEPAPPGSTPWIGAESARWADGGRERTAMGWEIDENGLLDLLQRIVKDYPPIDLYITENGAAFADAVGPDGVVHDADRIDYLERHISACAEAVNRGVPLQGYFAWSLLDNFEWAHGYGRRFGIVHVDFATQKRTPKDSALWYAARIRKGGL</sequence>
<keyword evidence="8" id="KW-0624">Polysaccharide degradation</keyword>
<dbReference type="InterPro" id="IPR017736">
    <property type="entry name" value="Glyco_hydro_1_beta-glucosidase"/>
</dbReference>
<evidence type="ECO:0000256" key="2">
    <source>
        <dbReference type="ARBA" id="ARBA00010838"/>
    </source>
</evidence>
<dbReference type="InterPro" id="IPR017853">
    <property type="entry name" value="GH"/>
</dbReference>
<evidence type="ECO:0000256" key="7">
    <source>
        <dbReference type="ARBA" id="ARBA00023295"/>
    </source>
</evidence>
<evidence type="ECO:0000313" key="12">
    <source>
        <dbReference type="Proteomes" id="UP001612741"/>
    </source>
</evidence>
<dbReference type="InterPro" id="IPR001360">
    <property type="entry name" value="Glyco_hydro_1"/>
</dbReference>
<comment type="similarity">
    <text evidence="2 10">Belongs to the glycosyl hydrolase 1 family.</text>
</comment>
<dbReference type="PANTHER" id="PTHR10353">
    <property type="entry name" value="GLYCOSYL HYDROLASE"/>
    <property type="match status" value="1"/>
</dbReference>
<organism evidence="11 12">
    <name type="scientific">Nonomuraea typhae</name>
    <dbReference type="NCBI Taxonomy" id="2603600"/>
    <lineage>
        <taxon>Bacteria</taxon>
        <taxon>Bacillati</taxon>
        <taxon>Actinomycetota</taxon>
        <taxon>Actinomycetes</taxon>
        <taxon>Streptosporangiales</taxon>
        <taxon>Streptosporangiaceae</taxon>
        <taxon>Nonomuraea</taxon>
    </lineage>
</organism>
<gene>
    <name evidence="11" type="ORF">ACIBG2_05260</name>
</gene>
<evidence type="ECO:0000256" key="10">
    <source>
        <dbReference type="RuleBase" id="RU361175"/>
    </source>
</evidence>
<feature type="active site" description="Nucleophile" evidence="9">
    <location>
        <position position="349"/>
    </location>
</feature>
<protein>
    <recommendedName>
        <fullName evidence="3 10">Beta-glucosidase</fullName>
        <ecNumber evidence="3 10">3.2.1.21</ecNumber>
    </recommendedName>
</protein>
<proteinExistence type="inferred from homology"/>
<dbReference type="RefSeq" id="WP_397079110.1">
    <property type="nucleotide sequence ID" value="NZ_JBITGY010000001.1"/>
</dbReference>
<dbReference type="Proteomes" id="UP001612741">
    <property type="component" value="Unassembled WGS sequence"/>
</dbReference>
<dbReference type="Gene3D" id="3.20.20.80">
    <property type="entry name" value="Glycosidases"/>
    <property type="match status" value="1"/>
</dbReference>
<dbReference type="EMBL" id="JBITGY010000001">
    <property type="protein sequence ID" value="MFI6496767.1"/>
    <property type="molecule type" value="Genomic_DNA"/>
</dbReference>
<comment type="catalytic activity">
    <reaction evidence="1 10">
        <text>Hydrolysis of terminal, non-reducing beta-D-glucosyl residues with release of beta-D-glucose.</text>
        <dbReference type="EC" id="3.2.1.21"/>
    </reaction>
</comment>
<evidence type="ECO:0000256" key="9">
    <source>
        <dbReference type="PROSITE-ProRule" id="PRU10055"/>
    </source>
</evidence>
<dbReference type="Pfam" id="PF00232">
    <property type="entry name" value="Glyco_hydro_1"/>
    <property type="match status" value="1"/>
</dbReference>
<comment type="caution">
    <text evidence="11">The sequence shown here is derived from an EMBL/GenBank/DDBJ whole genome shotgun (WGS) entry which is preliminary data.</text>
</comment>
<keyword evidence="4 10" id="KW-0378">Hydrolase</keyword>
<keyword evidence="6" id="KW-0119">Carbohydrate metabolism</keyword>
<dbReference type="PANTHER" id="PTHR10353:SF36">
    <property type="entry name" value="LP05116P"/>
    <property type="match status" value="1"/>
</dbReference>
<evidence type="ECO:0000256" key="6">
    <source>
        <dbReference type="ARBA" id="ARBA00023277"/>
    </source>
</evidence>
<dbReference type="InterPro" id="IPR018120">
    <property type="entry name" value="Glyco_hydro_1_AS"/>
</dbReference>
<evidence type="ECO:0000313" key="11">
    <source>
        <dbReference type="EMBL" id="MFI6496767.1"/>
    </source>
</evidence>
<dbReference type="PRINTS" id="PR00131">
    <property type="entry name" value="GLHYDRLASE1"/>
</dbReference>
<evidence type="ECO:0000256" key="5">
    <source>
        <dbReference type="ARBA" id="ARBA00023001"/>
    </source>
</evidence>
<reference evidence="11 12" key="1">
    <citation type="submission" date="2024-10" db="EMBL/GenBank/DDBJ databases">
        <title>The Natural Products Discovery Center: Release of the First 8490 Sequenced Strains for Exploring Actinobacteria Biosynthetic Diversity.</title>
        <authorList>
            <person name="Kalkreuter E."/>
            <person name="Kautsar S.A."/>
            <person name="Yang D."/>
            <person name="Bader C.D."/>
            <person name="Teijaro C.N."/>
            <person name="Fluegel L."/>
            <person name="Davis C.M."/>
            <person name="Simpson J.R."/>
            <person name="Lauterbach L."/>
            <person name="Steele A.D."/>
            <person name="Gui C."/>
            <person name="Meng S."/>
            <person name="Li G."/>
            <person name="Viehrig K."/>
            <person name="Ye F."/>
            <person name="Su P."/>
            <person name="Kiefer A.F."/>
            <person name="Nichols A."/>
            <person name="Cepeda A.J."/>
            <person name="Yan W."/>
            <person name="Fan B."/>
            <person name="Jiang Y."/>
            <person name="Adhikari A."/>
            <person name="Zheng C.-J."/>
            <person name="Schuster L."/>
            <person name="Cowan T.M."/>
            <person name="Smanski M.J."/>
            <person name="Chevrette M.G."/>
            <person name="De Carvalho L.P.S."/>
            <person name="Shen B."/>
        </authorList>
    </citation>
    <scope>NUCLEOTIDE SEQUENCE [LARGE SCALE GENOMIC DNA]</scope>
    <source>
        <strain evidence="11 12">NPDC050545</strain>
    </source>
</reference>
<accession>A0ABW7YLI4</accession>
<evidence type="ECO:0000256" key="8">
    <source>
        <dbReference type="ARBA" id="ARBA00023326"/>
    </source>
</evidence>
<evidence type="ECO:0000256" key="3">
    <source>
        <dbReference type="ARBA" id="ARBA00012744"/>
    </source>
</evidence>
<keyword evidence="7 10" id="KW-0326">Glycosidase</keyword>
<dbReference type="PROSITE" id="PS00572">
    <property type="entry name" value="GLYCOSYL_HYDROL_F1_1"/>
    <property type="match status" value="1"/>
</dbReference>
<dbReference type="InterPro" id="IPR033132">
    <property type="entry name" value="GH_1_N_CS"/>
</dbReference>